<feature type="transmembrane region" description="Helical" evidence="1">
    <location>
        <begin position="47"/>
        <end position="69"/>
    </location>
</feature>
<keyword evidence="3" id="KW-1185">Reference proteome</keyword>
<evidence type="ECO:0000313" key="2">
    <source>
        <dbReference type="EMBL" id="QLY30662.1"/>
    </source>
</evidence>
<reference evidence="2 3" key="1">
    <citation type="submission" date="2020-07" db="EMBL/GenBank/DDBJ databases">
        <authorList>
            <person name="Zhuang K."/>
            <person name="Ran Y."/>
        </authorList>
    </citation>
    <scope>NUCLEOTIDE SEQUENCE [LARGE SCALE GENOMIC DNA]</scope>
    <source>
        <strain evidence="2 3">WCH-YHL-001</strain>
    </source>
</reference>
<gene>
    <name evidence="2" type="ORF">H0264_37115</name>
</gene>
<dbReference type="Proteomes" id="UP000515512">
    <property type="component" value="Chromosome"/>
</dbReference>
<feature type="transmembrane region" description="Helical" evidence="1">
    <location>
        <begin position="12"/>
        <end position="35"/>
    </location>
</feature>
<dbReference type="EMBL" id="CP059399">
    <property type="protein sequence ID" value="QLY30662.1"/>
    <property type="molecule type" value="Genomic_DNA"/>
</dbReference>
<keyword evidence="1" id="KW-0812">Transmembrane</keyword>
<evidence type="ECO:0000313" key="3">
    <source>
        <dbReference type="Proteomes" id="UP000515512"/>
    </source>
</evidence>
<proteinExistence type="predicted"/>
<keyword evidence="1" id="KW-1133">Transmembrane helix</keyword>
<keyword evidence="1" id="KW-0472">Membrane</keyword>
<evidence type="ECO:0008006" key="4">
    <source>
        <dbReference type="Google" id="ProtNLM"/>
    </source>
</evidence>
<dbReference type="AlphaFoldDB" id="A0A7D6VC07"/>
<dbReference type="RefSeq" id="WP_181581860.1">
    <property type="nucleotide sequence ID" value="NZ_CP059399.1"/>
</dbReference>
<accession>A0A7D6VC07</accession>
<dbReference type="KEGG" id="nhu:H0264_37115"/>
<sequence>MSRKNLVGGKTLLWMIPVALGALLVGALGFNAGWWVGVWLDLEPLGLITGFAGVFVAIQLWILLLGVAWRQRRDYLRRAGAKTLGTVSEVRYRKFDGRHIPYSDTHRVRVHADFTHPETGEEYRIRKEYRYPHWRESTAKALLAQFPAGTHIPLLVRGNYAAFDIPERPVWADIW</sequence>
<evidence type="ECO:0000256" key="1">
    <source>
        <dbReference type="SAM" id="Phobius"/>
    </source>
</evidence>
<protein>
    <recommendedName>
        <fullName evidence="4">DUF3592 domain-containing protein</fullName>
    </recommendedName>
</protein>
<name>A0A7D6VC07_9NOCA</name>
<organism evidence="2 3">
    <name type="scientific">Nocardia huaxiensis</name>
    <dbReference type="NCBI Taxonomy" id="2755382"/>
    <lineage>
        <taxon>Bacteria</taxon>
        <taxon>Bacillati</taxon>
        <taxon>Actinomycetota</taxon>
        <taxon>Actinomycetes</taxon>
        <taxon>Mycobacteriales</taxon>
        <taxon>Nocardiaceae</taxon>
        <taxon>Nocardia</taxon>
    </lineage>
</organism>